<keyword evidence="4" id="KW-1185">Reference proteome</keyword>
<name>A0ABC8Y9W5_9POAL</name>
<evidence type="ECO:0000259" key="2">
    <source>
        <dbReference type="Pfam" id="PF03478"/>
    </source>
</evidence>
<gene>
    <name evidence="3" type="ORF">URODEC1_LOCUS32558</name>
</gene>
<feature type="region of interest" description="Disordered" evidence="1">
    <location>
        <begin position="1"/>
        <end position="31"/>
    </location>
</feature>
<feature type="compositionally biased region" description="Low complexity" evidence="1">
    <location>
        <begin position="1"/>
        <end position="15"/>
    </location>
</feature>
<dbReference type="Pfam" id="PF03478">
    <property type="entry name" value="Beta-prop_KIB1-4"/>
    <property type="match status" value="1"/>
</dbReference>
<proteinExistence type="predicted"/>
<evidence type="ECO:0000313" key="4">
    <source>
        <dbReference type="Proteomes" id="UP001497457"/>
    </source>
</evidence>
<evidence type="ECO:0000313" key="3">
    <source>
        <dbReference type="EMBL" id="CAL4940517.1"/>
    </source>
</evidence>
<accession>A0ABC8Y9W5</accession>
<dbReference type="AlphaFoldDB" id="A0ABC8Y9W5"/>
<dbReference type="PANTHER" id="PTHR33110:SF26">
    <property type="entry name" value="OS10G0550400 PROTEIN"/>
    <property type="match status" value="1"/>
</dbReference>
<dbReference type="InterPro" id="IPR005174">
    <property type="entry name" value="KIB1-4_b-propeller"/>
</dbReference>
<reference evidence="4" key="1">
    <citation type="submission" date="2024-06" db="EMBL/GenBank/DDBJ databases">
        <authorList>
            <person name="Ryan C."/>
        </authorList>
    </citation>
    <scope>NUCLEOTIDE SEQUENCE [LARGE SCALE GENOMIC DNA]</scope>
</reference>
<organism evidence="3 4">
    <name type="scientific">Urochloa decumbens</name>
    <dbReference type="NCBI Taxonomy" id="240449"/>
    <lineage>
        <taxon>Eukaryota</taxon>
        <taxon>Viridiplantae</taxon>
        <taxon>Streptophyta</taxon>
        <taxon>Embryophyta</taxon>
        <taxon>Tracheophyta</taxon>
        <taxon>Spermatophyta</taxon>
        <taxon>Magnoliopsida</taxon>
        <taxon>Liliopsida</taxon>
        <taxon>Poales</taxon>
        <taxon>Poaceae</taxon>
        <taxon>PACMAD clade</taxon>
        <taxon>Panicoideae</taxon>
        <taxon>Panicodae</taxon>
        <taxon>Paniceae</taxon>
        <taxon>Melinidinae</taxon>
        <taxon>Urochloa</taxon>
    </lineage>
</organism>
<protein>
    <recommendedName>
        <fullName evidence="2">KIB1-4 beta-propeller domain-containing protein</fullName>
    </recommendedName>
</protein>
<dbReference type="Proteomes" id="UP001497457">
    <property type="component" value="Chromosome 16b"/>
</dbReference>
<evidence type="ECO:0000256" key="1">
    <source>
        <dbReference type="SAM" id="MobiDB-lite"/>
    </source>
</evidence>
<feature type="domain" description="KIB1-4 beta-propeller" evidence="2">
    <location>
        <begin position="102"/>
        <end position="336"/>
    </location>
</feature>
<dbReference type="EMBL" id="OZ075126">
    <property type="protein sequence ID" value="CAL4940517.1"/>
    <property type="molecule type" value="Genomic_DNA"/>
</dbReference>
<sequence length="421" mass="45794">MRTPPSRRAAMAATAVPPPPPNSGGARSRAPDRLPGDVIIAALAPHIRFSDHLAHRVVCRSWRRSCRLIGRAPPPFPWLMLPPHASAAASGGPPGAPQRRVFYDIPGGRSYAYPVPASRRYLASRGGWLVLAASDPPRRRLELLNPITGMVVPVPWPFGEDPTTEGFHAVLTASLADPGCILAVATDRLVRYCRPAVRGGWATLRAPGFRYDTACSDLVSVGATVYLMDERRKLWRADLAAAEPKVERRDTAFALPQMLAGESARWRHYLVESLGNVLLVVTDDHHRRVGLYKLNWNMRLWVRMPASGLGDMVILLGRGCSAAVPASAAAGRAPGTVLVARQPWRSTVQQMGLNFCGGGGGGGEQPWFWTETRLGTGLEDDQLVVRKTVPQRPGEFTAGDSFWFFPAIDKMDCPPRQDGAA</sequence>
<dbReference type="PANTHER" id="PTHR33110">
    <property type="entry name" value="F-BOX/KELCH-REPEAT PROTEIN-RELATED"/>
    <property type="match status" value="1"/>
</dbReference>
<reference evidence="3 4" key="2">
    <citation type="submission" date="2024-10" db="EMBL/GenBank/DDBJ databases">
        <authorList>
            <person name="Ryan C."/>
        </authorList>
    </citation>
    <scope>NUCLEOTIDE SEQUENCE [LARGE SCALE GENOMIC DNA]</scope>
</reference>